<accession>A0A834LFE3</accession>
<dbReference type="GO" id="GO:0046104">
    <property type="term" value="P:thymidine metabolic process"/>
    <property type="evidence" value="ECO:0007669"/>
    <property type="project" value="TreeGrafter"/>
</dbReference>
<feature type="transmembrane region" description="Helical" evidence="7">
    <location>
        <begin position="165"/>
        <end position="186"/>
    </location>
</feature>
<evidence type="ECO:0000256" key="8">
    <source>
        <dbReference type="SAM" id="SignalP"/>
    </source>
</evidence>
<keyword evidence="1 5" id="KW-0808">Transferase</keyword>
<protein>
    <recommendedName>
        <fullName evidence="5">Thymidine kinase</fullName>
        <ecNumber evidence="5">2.7.1.21</ecNumber>
    </recommendedName>
</protein>
<keyword evidence="10" id="KW-1185">Reference proteome</keyword>
<dbReference type="OrthoDB" id="10455494at2759"/>
<dbReference type="GO" id="GO:0071897">
    <property type="term" value="P:DNA biosynthetic process"/>
    <property type="evidence" value="ECO:0007669"/>
    <property type="project" value="UniProtKB-KW"/>
</dbReference>
<feature type="transmembrane region" description="Helical" evidence="7">
    <location>
        <begin position="134"/>
        <end position="153"/>
    </location>
</feature>
<keyword evidence="4 5" id="KW-0067">ATP-binding</keyword>
<evidence type="ECO:0000256" key="6">
    <source>
        <dbReference type="RuleBase" id="RU004165"/>
    </source>
</evidence>
<comment type="similarity">
    <text evidence="6">Belongs to the thymidine kinase family.</text>
</comment>
<keyword evidence="8" id="KW-0732">Signal</keyword>
<dbReference type="Proteomes" id="UP000626092">
    <property type="component" value="Unassembled WGS sequence"/>
</dbReference>
<dbReference type="GO" id="GO:0004797">
    <property type="term" value="F:thymidine kinase activity"/>
    <property type="evidence" value="ECO:0007669"/>
    <property type="project" value="UniProtKB-EC"/>
</dbReference>
<evidence type="ECO:0000256" key="3">
    <source>
        <dbReference type="ARBA" id="ARBA00022777"/>
    </source>
</evidence>
<feature type="signal peptide" evidence="8">
    <location>
        <begin position="1"/>
        <end position="28"/>
    </location>
</feature>
<dbReference type="AlphaFoldDB" id="A0A834LFE3"/>
<reference evidence="9" key="1">
    <citation type="submission" date="2019-11" db="EMBL/GenBank/DDBJ databases">
        <authorList>
            <person name="Liu Y."/>
            <person name="Hou J."/>
            <person name="Li T.-Q."/>
            <person name="Guan C.-H."/>
            <person name="Wu X."/>
            <person name="Wu H.-Z."/>
            <person name="Ling F."/>
            <person name="Zhang R."/>
            <person name="Shi X.-G."/>
            <person name="Ren J.-P."/>
            <person name="Chen E.-F."/>
            <person name="Sun J.-M."/>
        </authorList>
    </citation>
    <scope>NUCLEOTIDE SEQUENCE</scope>
    <source>
        <strain evidence="9">Adult_tree_wgs_1</strain>
        <tissue evidence="9">Leaves</tissue>
    </source>
</reference>
<evidence type="ECO:0000313" key="9">
    <source>
        <dbReference type="EMBL" id="KAF7133367.1"/>
    </source>
</evidence>
<evidence type="ECO:0000313" key="10">
    <source>
        <dbReference type="Proteomes" id="UP000626092"/>
    </source>
</evidence>
<dbReference type="PANTHER" id="PTHR11441">
    <property type="entry name" value="THYMIDINE KINASE"/>
    <property type="match status" value="1"/>
</dbReference>
<proteinExistence type="inferred from homology"/>
<comment type="caution">
    <text evidence="9">The sequence shown here is derived from an EMBL/GenBank/DDBJ whole genome shotgun (WGS) entry which is preliminary data.</text>
</comment>
<sequence>MKMCACLMQKYGLICCSCLLLYFYDLDGKTVVIAGLDGNYLSVCCRRSFGSVLDIYTPCYSITKPTTRCELCGKRAFFTLRKIGETDEIDWWFGYLYARVFPALCQWTRSCGSSTKCSKTLKQSLERLSYGRSYSCLDTSTYILILFLGSMYLNQLSEKHVELGYSMLLYCLAFAYVANVTITNYYEYLALKDH</sequence>
<keyword evidence="7" id="KW-1133">Transmembrane helix</keyword>
<dbReference type="PANTHER" id="PTHR11441:SF0">
    <property type="entry name" value="THYMIDINE KINASE, CYTOSOLIC"/>
    <property type="match status" value="1"/>
</dbReference>
<keyword evidence="5" id="KW-0237">DNA synthesis</keyword>
<name>A0A834LFE3_RHOSS</name>
<dbReference type="GO" id="GO:0005524">
    <property type="term" value="F:ATP binding"/>
    <property type="evidence" value="ECO:0007669"/>
    <property type="project" value="UniProtKB-KW"/>
</dbReference>
<keyword evidence="2 5" id="KW-0547">Nucleotide-binding</keyword>
<keyword evidence="7" id="KW-0472">Membrane</keyword>
<dbReference type="EC" id="2.7.1.21" evidence="5"/>
<evidence type="ECO:0000256" key="5">
    <source>
        <dbReference type="RuleBase" id="RU000544"/>
    </source>
</evidence>
<keyword evidence="3 5" id="KW-0418">Kinase</keyword>
<comment type="catalytic activity">
    <reaction evidence="5">
        <text>thymidine + ATP = dTMP + ADP + H(+)</text>
        <dbReference type="Rhea" id="RHEA:19129"/>
        <dbReference type="ChEBI" id="CHEBI:15378"/>
        <dbReference type="ChEBI" id="CHEBI:17748"/>
        <dbReference type="ChEBI" id="CHEBI:30616"/>
        <dbReference type="ChEBI" id="CHEBI:63528"/>
        <dbReference type="ChEBI" id="CHEBI:456216"/>
        <dbReference type="EC" id="2.7.1.21"/>
    </reaction>
</comment>
<dbReference type="EMBL" id="WJXA01000009">
    <property type="protein sequence ID" value="KAF7133367.1"/>
    <property type="molecule type" value="Genomic_DNA"/>
</dbReference>
<organism evidence="9 10">
    <name type="scientific">Rhododendron simsii</name>
    <name type="common">Sims's rhododendron</name>
    <dbReference type="NCBI Taxonomy" id="118357"/>
    <lineage>
        <taxon>Eukaryota</taxon>
        <taxon>Viridiplantae</taxon>
        <taxon>Streptophyta</taxon>
        <taxon>Embryophyta</taxon>
        <taxon>Tracheophyta</taxon>
        <taxon>Spermatophyta</taxon>
        <taxon>Magnoliopsida</taxon>
        <taxon>eudicotyledons</taxon>
        <taxon>Gunneridae</taxon>
        <taxon>Pentapetalae</taxon>
        <taxon>asterids</taxon>
        <taxon>Ericales</taxon>
        <taxon>Ericaceae</taxon>
        <taxon>Ericoideae</taxon>
        <taxon>Rhodoreae</taxon>
        <taxon>Rhododendron</taxon>
    </lineage>
</organism>
<evidence type="ECO:0000256" key="2">
    <source>
        <dbReference type="ARBA" id="ARBA00022741"/>
    </source>
</evidence>
<evidence type="ECO:0000256" key="4">
    <source>
        <dbReference type="ARBA" id="ARBA00022840"/>
    </source>
</evidence>
<gene>
    <name evidence="9" type="ORF">RHSIM_Rhsim09G0011100</name>
</gene>
<evidence type="ECO:0000256" key="7">
    <source>
        <dbReference type="SAM" id="Phobius"/>
    </source>
</evidence>
<evidence type="ECO:0000256" key="1">
    <source>
        <dbReference type="ARBA" id="ARBA00022679"/>
    </source>
</evidence>
<feature type="chain" id="PRO_5032411564" description="Thymidine kinase" evidence="8">
    <location>
        <begin position="29"/>
        <end position="194"/>
    </location>
</feature>
<dbReference type="Pfam" id="PF00265">
    <property type="entry name" value="TK"/>
    <property type="match status" value="1"/>
</dbReference>
<keyword evidence="7" id="KW-0812">Transmembrane</keyword>
<dbReference type="InterPro" id="IPR001267">
    <property type="entry name" value="Thymidine_kinase"/>
</dbReference>